<feature type="transmembrane region" description="Helical" evidence="1">
    <location>
        <begin position="132"/>
        <end position="150"/>
    </location>
</feature>
<evidence type="ECO:0008006" key="4">
    <source>
        <dbReference type="Google" id="ProtNLM"/>
    </source>
</evidence>
<organism evidence="2 3">
    <name type="scientific">Chryseobacterium sediminis</name>
    <dbReference type="NCBI Taxonomy" id="1679494"/>
    <lineage>
        <taxon>Bacteria</taxon>
        <taxon>Pseudomonadati</taxon>
        <taxon>Bacteroidota</taxon>
        <taxon>Flavobacteriia</taxon>
        <taxon>Flavobacteriales</taxon>
        <taxon>Weeksellaceae</taxon>
        <taxon>Chryseobacterium group</taxon>
        <taxon>Chryseobacterium</taxon>
    </lineage>
</organism>
<feature type="transmembrane region" description="Helical" evidence="1">
    <location>
        <begin position="203"/>
        <end position="232"/>
    </location>
</feature>
<feature type="transmembrane region" description="Helical" evidence="1">
    <location>
        <begin position="244"/>
        <end position="261"/>
    </location>
</feature>
<evidence type="ECO:0000256" key="1">
    <source>
        <dbReference type="SAM" id="Phobius"/>
    </source>
</evidence>
<keyword evidence="1" id="KW-1133">Transmembrane helix</keyword>
<evidence type="ECO:0000313" key="2">
    <source>
        <dbReference type="EMBL" id="KAA2222800.1"/>
    </source>
</evidence>
<protein>
    <recommendedName>
        <fullName evidence="4">Glycosyltransferase family 39 protein</fullName>
    </recommendedName>
</protein>
<reference evidence="2 3" key="1">
    <citation type="journal article" date="2015" name="Int. J. Syst. Evol. Microbiol.">
        <title>Chryseobacterium sediminis sp. nov., isolated from a river sediment.</title>
        <authorList>
            <person name="Kampfer P."/>
            <person name="Busse H.J."/>
            <person name="McInroy J.A."/>
            <person name="Glaeser S.P."/>
        </authorList>
    </citation>
    <scope>NUCLEOTIDE SEQUENCE [LARGE SCALE GENOMIC DNA]</scope>
    <source>
        <strain evidence="2 3">IMT-174</strain>
    </source>
</reference>
<keyword evidence="1" id="KW-0812">Transmembrane</keyword>
<sequence length="391" mass="45946">MKKRENILVFIFSIYVCCMSYYLYTNHYYNTDMEAYMGLIYKTEYPEMKIEEIHKKVYDELREKNPDFAGLGPVDPMVKEVAKGESTYYKILSQNPKAYEEELQLFVVKPFYNFINWSFFKLGFSASASNSLISTISYALILILIFSFLIKTLKNYTLAFIITILISLFKPLSESARHVSADSLSCLLLLLSFYAFLVRRNFFLAGIFAMLCILTRPEYFIFYSFLYGLIYLYKNRLQVKTGPLLISYGYLFLSFFLIQFFNQVSWSTLFMNQFIKVQIYPVSQPDPFSFSDYIHFIKSKMMLEFNISYFPVLLIFIIIILANNFSLYNKKKLAQALFFVIIYGTVMMRFLVFPSLANRMMSGFYLIIILALVYIQNSKVDIFKNSLEDGK</sequence>
<dbReference type="Proteomes" id="UP000323082">
    <property type="component" value="Unassembled WGS sequence"/>
</dbReference>
<feature type="transmembrane region" description="Helical" evidence="1">
    <location>
        <begin position="333"/>
        <end position="351"/>
    </location>
</feature>
<feature type="transmembrane region" description="Helical" evidence="1">
    <location>
        <begin position="179"/>
        <end position="197"/>
    </location>
</feature>
<accession>A0A5B2U8Q7</accession>
<feature type="transmembrane region" description="Helical" evidence="1">
    <location>
        <begin position="307"/>
        <end position="326"/>
    </location>
</feature>
<feature type="transmembrane region" description="Helical" evidence="1">
    <location>
        <begin position="7"/>
        <end position="24"/>
    </location>
</feature>
<name>A0A5B2U8Q7_9FLAO</name>
<feature type="transmembrane region" description="Helical" evidence="1">
    <location>
        <begin position="357"/>
        <end position="375"/>
    </location>
</feature>
<gene>
    <name evidence="2" type="ORF">FW780_00955</name>
</gene>
<dbReference type="EMBL" id="VUNZ01000001">
    <property type="protein sequence ID" value="KAA2222800.1"/>
    <property type="molecule type" value="Genomic_DNA"/>
</dbReference>
<dbReference type="RefSeq" id="WP_149831790.1">
    <property type="nucleotide sequence ID" value="NZ_VUNZ01000001.1"/>
</dbReference>
<keyword evidence="1" id="KW-0472">Membrane</keyword>
<comment type="caution">
    <text evidence="2">The sequence shown here is derived from an EMBL/GenBank/DDBJ whole genome shotgun (WGS) entry which is preliminary data.</text>
</comment>
<proteinExistence type="predicted"/>
<dbReference type="OrthoDB" id="1274976at2"/>
<dbReference type="AlphaFoldDB" id="A0A5B2U8Q7"/>
<evidence type="ECO:0000313" key="3">
    <source>
        <dbReference type="Proteomes" id="UP000323082"/>
    </source>
</evidence>